<feature type="transmembrane region" description="Helical" evidence="1">
    <location>
        <begin position="105"/>
        <end position="120"/>
    </location>
</feature>
<dbReference type="EMBL" id="FRAH01000006">
    <property type="protein sequence ID" value="SHJ81310.1"/>
    <property type="molecule type" value="Genomic_DNA"/>
</dbReference>
<proteinExistence type="predicted"/>
<feature type="transmembrane region" description="Helical" evidence="1">
    <location>
        <begin position="20"/>
        <end position="40"/>
    </location>
</feature>
<name>A0A1M6MD14_9FIRM</name>
<feature type="transmembrane region" description="Helical" evidence="1">
    <location>
        <begin position="81"/>
        <end position="99"/>
    </location>
</feature>
<dbReference type="Proteomes" id="UP000183975">
    <property type="component" value="Unassembled WGS sequence"/>
</dbReference>
<dbReference type="RefSeq" id="WP_072848996.1">
    <property type="nucleotide sequence ID" value="NZ_FRAH01000006.1"/>
</dbReference>
<gene>
    <name evidence="2" type="ORF">SAMN02745138_00572</name>
</gene>
<dbReference type="GeneID" id="78177248"/>
<dbReference type="AlphaFoldDB" id="A0A1M6MD14"/>
<feature type="transmembrane region" description="Helical" evidence="1">
    <location>
        <begin position="46"/>
        <end position="66"/>
    </location>
</feature>
<reference evidence="2 3" key="1">
    <citation type="submission" date="2016-11" db="EMBL/GenBank/DDBJ databases">
        <authorList>
            <person name="Jaros S."/>
            <person name="Januszkiewicz K."/>
            <person name="Wedrychowicz H."/>
        </authorList>
    </citation>
    <scope>NUCLEOTIDE SEQUENCE [LARGE SCALE GENOMIC DNA]</scope>
    <source>
        <strain evidence="2 3">DSM 14214</strain>
    </source>
</reference>
<evidence type="ECO:0000313" key="3">
    <source>
        <dbReference type="Proteomes" id="UP000183975"/>
    </source>
</evidence>
<keyword evidence="1" id="KW-1133">Transmembrane helix</keyword>
<dbReference type="OrthoDB" id="9929929at2"/>
<evidence type="ECO:0000256" key="1">
    <source>
        <dbReference type="SAM" id="Phobius"/>
    </source>
</evidence>
<keyword evidence="1" id="KW-0472">Membrane</keyword>
<organism evidence="2 3">
    <name type="scientific">Anaerotignum lactatifermentans DSM 14214</name>
    <dbReference type="NCBI Taxonomy" id="1121323"/>
    <lineage>
        <taxon>Bacteria</taxon>
        <taxon>Bacillati</taxon>
        <taxon>Bacillota</taxon>
        <taxon>Clostridia</taxon>
        <taxon>Lachnospirales</taxon>
        <taxon>Anaerotignaceae</taxon>
        <taxon>Anaerotignum</taxon>
    </lineage>
</organism>
<accession>A0A1M6MD14</accession>
<evidence type="ECO:0000313" key="2">
    <source>
        <dbReference type="EMBL" id="SHJ81310.1"/>
    </source>
</evidence>
<keyword evidence="1" id="KW-0812">Transmembrane</keyword>
<keyword evidence="3" id="KW-1185">Reference proteome</keyword>
<sequence>MEYLSDVQLKRCIAWMRLELLAWLCLCADALVSVWAPSVWDTGHIYGLFVVVVLVSGLAAVVLSWVRNPMRWNLTGLGRKFFWGSHGSCMAVSVILVFWVPELSIGLLFVWNCIYMLVAYERELRRRKKKEES</sequence>
<protein>
    <submittedName>
        <fullName evidence="2">Uncharacterized protein</fullName>
    </submittedName>
</protein>